<evidence type="ECO:0000313" key="2">
    <source>
        <dbReference type="EMBL" id="TKX26162.1"/>
    </source>
</evidence>
<feature type="region of interest" description="Disordered" evidence="1">
    <location>
        <begin position="119"/>
        <end position="253"/>
    </location>
</feature>
<reference evidence="2 3" key="1">
    <citation type="submission" date="2018-02" db="EMBL/GenBank/DDBJ databases">
        <title>Draft genome sequences of Elsinoe sp., causing black scab on jojoba.</title>
        <authorList>
            <person name="Stodart B."/>
            <person name="Jeffress S."/>
            <person name="Ash G."/>
            <person name="Arun Chinnappa K."/>
        </authorList>
    </citation>
    <scope>NUCLEOTIDE SEQUENCE [LARGE SCALE GENOMIC DNA]</scope>
    <source>
        <strain evidence="2 3">Hillstone_2</strain>
    </source>
</reference>
<feature type="compositionally biased region" description="Gly residues" evidence="1">
    <location>
        <begin position="418"/>
        <end position="433"/>
    </location>
</feature>
<dbReference type="AlphaFoldDB" id="A0A4V6YAY2"/>
<evidence type="ECO:0000256" key="1">
    <source>
        <dbReference type="SAM" id="MobiDB-lite"/>
    </source>
</evidence>
<proteinExistence type="predicted"/>
<organism evidence="2 3">
    <name type="scientific">Elsinoe australis</name>
    <dbReference type="NCBI Taxonomy" id="40998"/>
    <lineage>
        <taxon>Eukaryota</taxon>
        <taxon>Fungi</taxon>
        <taxon>Dikarya</taxon>
        <taxon>Ascomycota</taxon>
        <taxon>Pezizomycotina</taxon>
        <taxon>Dothideomycetes</taxon>
        <taxon>Dothideomycetidae</taxon>
        <taxon>Myriangiales</taxon>
        <taxon>Elsinoaceae</taxon>
        <taxon>Elsinoe</taxon>
    </lineage>
</organism>
<name>A0A4V6YAY2_9PEZI</name>
<gene>
    <name evidence="2" type="ORF">C1H76_1515</name>
</gene>
<dbReference type="Proteomes" id="UP000308133">
    <property type="component" value="Unassembled WGS sequence"/>
</dbReference>
<feature type="region of interest" description="Disordered" evidence="1">
    <location>
        <begin position="396"/>
        <end position="438"/>
    </location>
</feature>
<accession>A0A4V6YAY2</accession>
<protein>
    <submittedName>
        <fullName evidence="2">Uncharacterized protein</fullName>
    </submittedName>
</protein>
<sequence length="466" mass="46556">MDENCNVYAPYFDAEGRGQQVATATWPGREWYLDLGTKVQFASKGRPEWTTFLPPNQSYTYNDITPGSYARQYTLPHLSLMYPNITDFRTCTRASFQTAPNTLKYAPFLTEIKTLPRTAEGSLTIPSQSRTADPGVKPTPDQPSPTQVGLPAQPGQTGNNAGSQSPSRPDLQPSSPANPAQPGSDGALGSGSSSGRGSPANQGSSPNQGNGASQDSSLNPSNLANPGIPPTQGSPTGLAQQTNGASNQQGTKQTTKLALVLPDAHILREGSPPATVDGRLIFLDKGTVHVAPTPTPGQAPNAAQATALSLEQVSSQGGMEVAGSWLPLKGTTAVVSDAGNTAAGTGSAGALANTATGTSSGSMAGGPAGGSAGDGVGKRISDFGTWIMSGLGASTGASGSGKGGCSTGQSGSDVNSQGGAGGASISGQNGGTGRNSTAVPFTGDATHVGTGLSALAIFVGVAVVVL</sequence>
<feature type="compositionally biased region" description="Low complexity" evidence="1">
    <location>
        <begin position="407"/>
        <end position="417"/>
    </location>
</feature>
<feature type="compositionally biased region" description="Polar residues" evidence="1">
    <location>
        <begin position="154"/>
        <end position="178"/>
    </location>
</feature>
<dbReference type="EMBL" id="PTQR01000014">
    <property type="protein sequence ID" value="TKX26162.1"/>
    <property type="molecule type" value="Genomic_DNA"/>
</dbReference>
<feature type="compositionally biased region" description="Polar residues" evidence="1">
    <location>
        <begin position="231"/>
        <end position="253"/>
    </location>
</feature>
<comment type="caution">
    <text evidence="2">The sequence shown here is derived from an EMBL/GenBank/DDBJ whole genome shotgun (WGS) entry which is preliminary data.</text>
</comment>
<feature type="compositionally biased region" description="Polar residues" evidence="1">
    <location>
        <begin position="199"/>
        <end position="224"/>
    </location>
</feature>
<evidence type="ECO:0000313" key="3">
    <source>
        <dbReference type="Proteomes" id="UP000308133"/>
    </source>
</evidence>